<gene>
    <name evidence="10" type="ORF">Taro_017235</name>
</gene>
<evidence type="ECO:0000256" key="9">
    <source>
        <dbReference type="SAM" id="Phobius"/>
    </source>
</evidence>
<evidence type="ECO:0008006" key="12">
    <source>
        <dbReference type="Google" id="ProtNLM"/>
    </source>
</evidence>
<dbReference type="InterPro" id="IPR020966">
    <property type="entry name" value="ALMT"/>
</dbReference>
<dbReference type="GO" id="GO:0015743">
    <property type="term" value="P:malate transport"/>
    <property type="evidence" value="ECO:0007669"/>
    <property type="project" value="InterPro"/>
</dbReference>
<dbReference type="PANTHER" id="PTHR31086">
    <property type="entry name" value="ALUMINUM-ACTIVATED MALATE TRANSPORTER 10"/>
    <property type="match status" value="1"/>
</dbReference>
<feature type="transmembrane region" description="Helical" evidence="9">
    <location>
        <begin position="138"/>
        <end position="157"/>
    </location>
</feature>
<evidence type="ECO:0000256" key="6">
    <source>
        <dbReference type="ARBA" id="ARBA00023065"/>
    </source>
</evidence>
<evidence type="ECO:0000256" key="8">
    <source>
        <dbReference type="ARBA" id="ARBA00023303"/>
    </source>
</evidence>
<protein>
    <recommendedName>
        <fullName evidence="12">Aluminum-activated malate transporter</fullName>
    </recommendedName>
</protein>
<keyword evidence="11" id="KW-1185">Reference proteome</keyword>
<keyword evidence="4 9" id="KW-0812">Transmembrane</keyword>
<evidence type="ECO:0000256" key="1">
    <source>
        <dbReference type="ARBA" id="ARBA00004141"/>
    </source>
</evidence>
<evidence type="ECO:0000313" key="11">
    <source>
        <dbReference type="Proteomes" id="UP000652761"/>
    </source>
</evidence>
<feature type="transmembrane region" description="Helical" evidence="9">
    <location>
        <begin position="107"/>
        <end position="126"/>
    </location>
</feature>
<keyword evidence="6" id="KW-0406">Ion transport</keyword>
<feature type="transmembrane region" description="Helical" evidence="9">
    <location>
        <begin position="80"/>
        <end position="100"/>
    </location>
</feature>
<dbReference type="EMBL" id="NMUH01000782">
    <property type="protein sequence ID" value="MQL84719.1"/>
    <property type="molecule type" value="Genomic_DNA"/>
</dbReference>
<keyword evidence="3" id="KW-0813">Transport</keyword>
<feature type="transmembrane region" description="Helical" evidence="9">
    <location>
        <begin position="55"/>
        <end position="74"/>
    </location>
</feature>
<name>A0A843UYS1_COLES</name>
<evidence type="ECO:0000256" key="5">
    <source>
        <dbReference type="ARBA" id="ARBA00022989"/>
    </source>
</evidence>
<organism evidence="10 11">
    <name type="scientific">Colocasia esculenta</name>
    <name type="common">Wild taro</name>
    <name type="synonym">Arum esculentum</name>
    <dbReference type="NCBI Taxonomy" id="4460"/>
    <lineage>
        <taxon>Eukaryota</taxon>
        <taxon>Viridiplantae</taxon>
        <taxon>Streptophyta</taxon>
        <taxon>Embryophyta</taxon>
        <taxon>Tracheophyta</taxon>
        <taxon>Spermatophyta</taxon>
        <taxon>Magnoliopsida</taxon>
        <taxon>Liliopsida</taxon>
        <taxon>Araceae</taxon>
        <taxon>Aroideae</taxon>
        <taxon>Colocasieae</taxon>
        <taxon>Colocasia</taxon>
    </lineage>
</organism>
<evidence type="ECO:0000256" key="4">
    <source>
        <dbReference type="ARBA" id="ARBA00022692"/>
    </source>
</evidence>
<feature type="transmembrane region" description="Helical" evidence="9">
    <location>
        <begin position="164"/>
        <end position="184"/>
    </location>
</feature>
<evidence type="ECO:0000256" key="7">
    <source>
        <dbReference type="ARBA" id="ARBA00023136"/>
    </source>
</evidence>
<dbReference type="GO" id="GO:0016020">
    <property type="term" value="C:membrane"/>
    <property type="evidence" value="ECO:0007669"/>
    <property type="project" value="UniProtKB-SubCell"/>
</dbReference>
<comment type="caution">
    <text evidence="10">The sequence shown here is derived from an EMBL/GenBank/DDBJ whole genome shotgun (WGS) entry which is preliminary data.</text>
</comment>
<accession>A0A843UYS1</accession>
<keyword evidence="8" id="KW-0407">Ion channel</keyword>
<dbReference type="AlphaFoldDB" id="A0A843UYS1"/>
<feature type="transmembrane region" description="Helical" evidence="9">
    <location>
        <begin position="196"/>
        <end position="218"/>
    </location>
</feature>
<reference evidence="10" key="1">
    <citation type="submission" date="2017-07" db="EMBL/GenBank/DDBJ databases">
        <title>Taro Niue Genome Assembly and Annotation.</title>
        <authorList>
            <person name="Atibalentja N."/>
            <person name="Keating K."/>
            <person name="Fields C.J."/>
        </authorList>
    </citation>
    <scope>NUCLEOTIDE SEQUENCE</scope>
    <source>
        <strain evidence="10">Niue_2</strain>
        <tissue evidence="10">Leaf</tissue>
    </source>
</reference>
<dbReference type="Pfam" id="PF11744">
    <property type="entry name" value="ALMT"/>
    <property type="match status" value="1"/>
</dbReference>
<proteinExistence type="inferred from homology"/>
<keyword evidence="7 9" id="KW-0472">Membrane</keyword>
<evidence type="ECO:0000256" key="2">
    <source>
        <dbReference type="ARBA" id="ARBA00007079"/>
    </source>
</evidence>
<sequence length="463" mass="50189">MEVELGGVQEKTPAAPVQPPAARRFLAAAVGKPKEVVCTWAKNVKKVATDDPRRILHGMKVGLALTLVSLFYYVNPLYEGFGVSAMWAVLTVVVVMEYTVGGTLSKGLNRGCGTLLAGGVGLGAHHLADLCGPKGEPIVLGFLVFVLAAGATFSRFIPEVKARFDYGTMIFILTFSLVAVSSYRVDELLELAQQRLSTIAIGGATCICISLFVFPVWAGGDLHKLSANNLEKLATYLEGLAVEYFGEKEELDGALVKDKSFLQAYKSVLNSKTTEEALANFARWEPAHSKFLFYHPWNQYLKVGTQIRQCAYYIEALTTHIIKSQTPQPSSDVHRRIRNACMEMCSESSKTLNELAAGMRAMTRPSAAHVHMEASGAAANVLKAIVMEGGAVVEILQSASMLSLLTEIVCCTRDIAVAVEELARLAQFKSSDADDDAHRHRSTVRPIAETEGSPHHVINMGGQ</sequence>
<dbReference type="OrthoDB" id="68611at2759"/>
<dbReference type="Proteomes" id="UP000652761">
    <property type="component" value="Unassembled WGS sequence"/>
</dbReference>
<comment type="similarity">
    <text evidence="2">Belongs to the aromatic acid exporter (TC 2.A.85) family.</text>
</comment>
<evidence type="ECO:0000256" key="3">
    <source>
        <dbReference type="ARBA" id="ARBA00022448"/>
    </source>
</evidence>
<dbReference type="GO" id="GO:0034220">
    <property type="term" value="P:monoatomic ion transmembrane transport"/>
    <property type="evidence" value="ECO:0007669"/>
    <property type="project" value="UniProtKB-KW"/>
</dbReference>
<comment type="subcellular location">
    <subcellularLocation>
        <location evidence="1">Membrane</location>
        <topology evidence="1">Multi-pass membrane protein</topology>
    </subcellularLocation>
</comment>
<evidence type="ECO:0000313" key="10">
    <source>
        <dbReference type="EMBL" id="MQL84719.1"/>
    </source>
</evidence>
<keyword evidence="5 9" id="KW-1133">Transmembrane helix</keyword>